<reference evidence="1" key="1">
    <citation type="submission" date="2022-11" db="EMBL/GenBank/DDBJ databases">
        <title>Salinimicrobium profundisediminis sp. nov., isolated from deep-sea sediment of the Mariana Trench.</title>
        <authorList>
            <person name="Fu H."/>
        </authorList>
    </citation>
    <scope>NUCLEOTIDE SEQUENCE</scope>
    <source>
        <strain evidence="1">MT39</strain>
    </source>
</reference>
<gene>
    <name evidence="1" type="ORF">OQ279_11455</name>
</gene>
<dbReference type="EMBL" id="JAPJDA010000017">
    <property type="protein sequence ID" value="MCX2838763.1"/>
    <property type="molecule type" value="Genomic_DNA"/>
</dbReference>
<dbReference type="AlphaFoldDB" id="A0A9X3I1S5"/>
<accession>A0A9X3I1S5</accession>
<dbReference type="Proteomes" id="UP001148482">
    <property type="component" value="Unassembled WGS sequence"/>
</dbReference>
<organism evidence="1 2">
    <name type="scientific">Salinimicrobium profundisediminis</name>
    <dbReference type="NCBI Taxonomy" id="2994553"/>
    <lineage>
        <taxon>Bacteria</taxon>
        <taxon>Pseudomonadati</taxon>
        <taxon>Bacteroidota</taxon>
        <taxon>Flavobacteriia</taxon>
        <taxon>Flavobacteriales</taxon>
        <taxon>Flavobacteriaceae</taxon>
        <taxon>Salinimicrobium</taxon>
    </lineage>
</organism>
<comment type="caution">
    <text evidence="1">The sequence shown here is derived from an EMBL/GenBank/DDBJ whole genome shotgun (WGS) entry which is preliminary data.</text>
</comment>
<protein>
    <submittedName>
        <fullName evidence="1">Uncharacterized protein</fullName>
    </submittedName>
</protein>
<evidence type="ECO:0000313" key="1">
    <source>
        <dbReference type="EMBL" id="MCX2838763.1"/>
    </source>
</evidence>
<name>A0A9X3I1S5_9FLAO</name>
<keyword evidence="2" id="KW-1185">Reference proteome</keyword>
<proteinExistence type="predicted"/>
<dbReference type="RefSeq" id="WP_266070058.1">
    <property type="nucleotide sequence ID" value="NZ_JAPJDA010000017.1"/>
</dbReference>
<sequence>MLNKEKVKAQIENLPNEFSIDDLVERLIFMEKVEKGILQSEQGEVIPDAELEKEMEKWFK</sequence>
<evidence type="ECO:0000313" key="2">
    <source>
        <dbReference type="Proteomes" id="UP001148482"/>
    </source>
</evidence>